<keyword evidence="1" id="KW-1133">Transmembrane helix</keyword>
<keyword evidence="1" id="KW-0812">Transmembrane</keyword>
<dbReference type="InParanoid" id="A0A0C3F3B8"/>
<organism evidence="2 3">
    <name type="scientific">Piloderma croceum (strain F 1598)</name>
    <dbReference type="NCBI Taxonomy" id="765440"/>
    <lineage>
        <taxon>Eukaryota</taxon>
        <taxon>Fungi</taxon>
        <taxon>Dikarya</taxon>
        <taxon>Basidiomycota</taxon>
        <taxon>Agaricomycotina</taxon>
        <taxon>Agaricomycetes</taxon>
        <taxon>Agaricomycetidae</taxon>
        <taxon>Atheliales</taxon>
        <taxon>Atheliaceae</taxon>
        <taxon>Piloderma</taxon>
    </lineage>
</organism>
<dbReference type="OrthoDB" id="8300214at2759"/>
<evidence type="ECO:0000313" key="3">
    <source>
        <dbReference type="Proteomes" id="UP000054166"/>
    </source>
</evidence>
<keyword evidence="1" id="KW-0472">Membrane</keyword>
<proteinExistence type="predicted"/>
<evidence type="ECO:0000313" key="2">
    <source>
        <dbReference type="EMBL" id="KIM74554.1"/>
    </source>
</evidence>
<sequence>MDEYIPLMLTSPTTHDDEQLEEFEFSKPNLQLSQQSDNFSIKNSSILVWFTVVVAMTAISAAAAFHICILSEKYQLQLSRSPADIATALRVVQPSPNIKKGLYNIKQKGLKRPRMIFPGTIVRVNAAEPDRMYHSGSSVVLSPLDSMIYHWKLKGRWPTCYISGWVSSHSRLLAGNKSYMAEGDVTAIEIWNVSTPADRKSLKTMSWNTRPERLSIMGTVNFTSHDIQKQTLELDGQELKWPTPLFDCRGRVDLTVEITCGSCHLQFDQSCEEANVVAPAGFEVLELA</sequence>
<dbReference type="AlphaFoldDB" id="A0A0C3F3B8"/>
<name>A0A0C3F3B8_PILCF</name>
<gene>
    <name evidence="2" type="ORF">PILCRDRAFT_92521</name>
</gene>
<evidence type="ECO:0008006" key="4">
    <source>
        <dbReference type="Google" id="ProtNLM"/>
    </source>
</evidence>
<evidence type="ECO:0000256" key="1">
    <source>
        <dbReference type="SAM" id="Phobius"/>
    </source>
</evidence>
<dbReference type="HOGENOM" id="CLU_088659_0_0_1"/>
<dbReference type="EMBL" id="KN833059">
    <property type="protein sequence ID" value="KIM74554.1"/>
    <property type="molecule type" value="Genomic_DNA"/>
</dbReference>
<keyword evidence="3" id="KW-1185">Reference proteome</keyword>
<feature type="transmembrane region" description="Helical" evidence="1">
    <location>
        <begin position="46"/>
        <end position="70"/>
    </location>
</feature>
<accession>A0A0C3F3B8</accession>
<protein>
    <recommendedName>
        <fullName evidence="4">Ubiquitin 3 binding protein But2 C-terminal domain-containing protein</fullName>
    </recommendedName>
</protein>
<dbReference type="Proteomes" id="UP000054166">
    <property type="component" value="Unassembled WGS sequence"/>
</dbReference>
<reference evidence="2 3" key="1">
    <citation type="submission" date="2014-04" db="EMBL/GenBank/DDBJ databases">
        <authorList>
            <consortium name="DOE Joint Genome Institute"/>
            <person name="Kuo A."/>
            <person name="Tarkka M."/>
            <person name="Buscot F."/>
            <person name="Kohler A."/>
            <person name="Nagy L.G."/>
            <person name="Floudas D."/>
            <person name="Copeland A."/>
            <person name="Barry K.W."/>
            <person name="Cichocki N."/>
            <person name="Veneault-Fourrey C."/>
            <person name="LaButti K."/>
            <person name="Lindquist E.A."/>
            <person name="Lipzen A."/>
            <person name="Lundell T."/>
            <person name="Morin E."/>
            <person name="Murat C."/>
            <person name="Sun H."/>
            <person name="Tunlid A."/>
            <person name="Henrissat B."/>
            <person name="Grigoriev I.V."/>
            <person name="Hibbett D.S."/>
            <person name="Martin F."/>
            <person name="Nordberg H.P."/>
            <person name="Cantor M.N."/>
            <person name="Hua S.X."/>
        </authorList>
    </citation>
    <scope>NUCLEOTIDE SEQUENCE [LARGE SCALE GENOMIC DNA]</scope>
    <source>
        <strain evidence="2 3">F 1598</strain>
    </source>
</reference>
<reference evidence="3" key="2">
    <citation type="submission" date="2015-01" db="EMBL/GenBank/DDBJ databases">
        <title>Evolutionary Origins and Diversification of the Mycorrhizal Mutualists.</title>
        <authorList>
            <consortium name="DOE Joint Genome Institute"/>
            <consortium name="Mycorrhizal Genomics Consortium"/>
            <person name="Kohler A."/>
            <person name="Kuo A."/>
            <person name="Nagy L.G."/>
            <person name="Floudas D."/>
            <person name="Copeland A."/>
            <person name="Barry K.W."/>
            <person name="Cichocki N."/>
            <person name="Veneault-Fourrey C."/>
            <person name="LaButti K."/>
            <person name="Lindquist E.A."/>
            <person name="Lipzen A."/>
            <person name="Lundell T."/>
            <person name="Morin E."/>
            <person name="Murat C."/>
            <person name="Riley R."/>
            <person name="Ohm R."/>
            <person name="Sun H."/>
            <person name="Tunlid A."/>
            <person name="Henrissat B."/>
            <person name="Grigoriev I.V."/>
            <person name="Hibbett D.S."/>
            <person name="Martin F."/>
        </authorList>
    </citation>
    <scope>NUCLEOTIDE SEQUENCE [LARGE SCALE GENOMIC DNA]</scope>
    <source>
        <strain evidence="3">F 1598</strain>
    </source>
</reference>